<dbReference type="PANTHER" id="PTHR48182:SF2">
    <property type="entry name" value="PROTEIN SERAC1"/>
    <property type="match status" value="1"/>
</dbReference>
<dbReference type="Gene3D" id="3.40.50.1820">
    <property type="entry name" value="alpha/beta hydrolase"/>
    <property type="match status" value="1"/>
</dbReference>
<protein>
    <recommendedName>
        <fullName evidence="9">DUF676 domain-containing protein</fullName>
    </recommendedName>
</protein>
<evidence type="ECO:0008006" key="9">
    <source>
        <dbReference type="Google" id="ProtNLM"/>
    </source>
</evidence>
<dbReference type="GO" id="GO:0016020">
    <property type="term" value="C:membrane"/>
    <property type="evidence" value="ECO:0007669"/>
    <property type="project" value="UniProtKB-SubCell"/>
</dbReference>
<evidence type="ECO:0000256" key="6">
    <source>
        <dbReference type="ARBA" id="ARBA00023136"/>
    </source>
</evidence>
<dbReference type="PANTHER" id="PTHR48182">
    <property type="entry name" value="PROTEIN SERAC1"/>
    <property type="match status" value="1"/>
</dbReference>
<keyword evidence="4" id="KW-0256">Endoplasmic reticulum</keyword>
<reference evidence="7 8" key="1">
    <citation type="submission" date="2016-05" db="EMBL/GenBank/DDBJ databases">
        <title>A degradative enzymes factory behind the ericoid mycorrhizal symbiosis.</title>
        <authorList>
            <consortium name="DOE Joint Genome Institute"/>
            <person name="Martino E."/>
            <person name="Morin E."/>
            <person name="Grelet G."/>
            <person name="Kuo A."/>
            <person name="Kohler A."/>
            <person name="Daghino S."/>
            <person name="Barry K."/>
            <person name="Choi C."/>
            <person name="Cichocki N."/>
            <person name="Clum A."/>
            <person name="Copeland A."/>
            <person name="Hainaut M."/>
            <person name="Haridas S."/>
            <person name="Labutti K."/>
            <person name="Lindquist E."/>
            <person name="Lipzen A."/>
            <person name="Khouja H.-R."/>
            <person name="Murat C."/>
            <person name="Ohm R."/>
            <person name="Olson A."/>
            <person name="Spatafora J."/>
            <person name="Veneault-Fourrey C."/>
            <person name="Henrissat B."/>
            <person name="Grigoriev I."/>
            <person name="Martin F."/>
            <person name="Perotto S."/>
        </authorList>
    </citation>
    <scope>NUCLEOTIDE SEQUENCE [LARGE SCALE GENOMIC DNA]</scope>
    <source>
        <strain evidence="7 8">UAMH 7357</strain>
    </source>
</reference>
<keyword evidence="5" id="KW-0496">Mitochondrion</keyword>
<dbReference type="AlphaFoldDB" id="A0A2J6Q302"/>
<sequence>MAADPVSGSGSAGCYTYFSGQNEPGLYLVQPLQPALTYTCDIFLLHGLNGGATKTWQCPEDEPGHTWFRDHLPSLVKDEIRGTNARIWTFGYNASVFSSVSSSLDLGDFVRSLLESVRRVRVGFESHRIIWIAHSMAGIVSKMALIEAKLDALYTPIFDATVGIIFLATPHKGSSAANLGSIVASAARLSMIFKPNTRLIRRLERSNDFLSEKSYQFSKICSRIKIFSFYETCETNRIMDSAVIGLNNEVSMPLNGDHRSIAQMHNFTRGDCHLFQNAVCELVAQTAPETRPSDGLTEDVPEGFVRCVINSYDGSKQLTALYPEHTTIEKLCESPVPRRWYRPNNITGLQRRFDQEQIPWYTDSIPAITSSGPSTYDFNNLRINKDEPVIVFFSKVLSDYSSVSVKGNLVHVHADCSMSVHEPQVRNNGKLKAELGAFRRDQLSPSQSMPNFPCIHVSDSLAISFHRTVRIPDDGGSYPAPNSLGALPLLPVSKIKDKLPRDAVEKGGIVIPLYDMEAMKINFHVYGSDLFAPEAKYAIRVFIGGVNGLSGEPVKANMATVLKRLNGIERTQDYLYVRGGDSPAQQWLDGVSIAPGIVRQFVAAQPLSPETIEHQVTGLAAVGGIQIEIIPQLPLGRFQLMRRDHHPADLQYYGERTRAEWQHPQRFESSSDLEIPLQTRIHARARGGPSRKRTLLDELDWVESSKRKRRTVELQLWPPPPSIAFRVTVRCLHPRKQELRLSVFPETTLGFVAAQAAHALCLQPEMWTFSILSQSSERGTFFDDRTTLQRADVGPGQLLVLERQMFVGGGTKSDYSPLLDVGAGGKIRQRIVPDEEDPRSWNVNDACLINIQIVNAESFRTMTGLEPPPCPISFDDYLKRGIPFTPSCSQGQAGLSFGLASIKPAKKMLQSVKSAGIGGTPSNKKIPGYCDKCVVNWASYRLLPCRHLVCANCGVDFAQDDISGILVHQGDCTVCSTPVVNREWLKREPVATSQVTDDRDPFKSVVSIQPLVNASTNTFKIDMKSDEQGYESQPSGSEYKYEVPGAFLDYDSEDSVLCPLM</sequence>
<dbReference type="OrthoDB" id="428577at2759"/>
<evidence type="ECO:0000256" key="1">
    <source>
        <dbReference type="ARBA" id="ARBA00004173"/>
    </source>
</evidence>
<evidence type="ECO:0000313" key="8">
    <source>
        <dbReference type="Proteomes" id="UP000235672"/>
    </source>
</evidence>
<evidence type="ECO:0000256" key="4">
    <source>
        <dbReference type="ARBA" id="ARBA00022824"/>
    </source>
</evidence>
<accession>A0A2J6Q302</accession>
<name>A0A2J6Q302_9HELO</name>
<comment type="subcellular location">
    <subcellularLocation>
        <location evidence="2">Endoplasmic reticulum</location>
    </subcellularLocation>
    <subcellularLocation>
        <location evidence="3">Membrane</location>
    </subcellularLocation>
    <subcellularLocation>
        <location evidence="1">Mitochondrion</location>
    </subcellularLocation>
</comment>
<evidence type="ECO:0000313" key="7">
    <source>
        <dbReference type="EMBL" id="PMD20594.1"/>
    </source>
</evidence>
<evidence type="ECO:0000256" key="3">
    <source>
        <dbReference type="ARBA" id="ARBA00004370"/>
    </source>
</evidence>
<dbReference type="SUPFAM" id="SSF53474">
    <property type="entry name" value="alpha/beta-Hydrolases"/>
    <property type="match status" value="1"/>
</dbReference>
<proteinExistence type="predicted"/>
<evidence type="ECO:0000256" key="5">
    <source>
        <dbReference type="ARBA" id="ARBA00023128"/>
    </source>
</evidence>
<organism evidence="7 8">
    <name type="scientific">Hyaloscypha hepaticicola</name>
    <dbReference type="NCBI Taxonomy" id="2082293"/>
    <lineage>
        <taxon>Eukaryota</taxon>
        <taxon>Fungi</taxon>
        <taxon>Dikarya</taxon>
        <taxon>Ascomycota</taxon>
        <taxon>Pezizomycotina</taxon>
        <taxon>Leotiomycetes</taxon>
        <taxon>Helotiales</taxon>
        <taxon>Hyaloscyphaceae</taxon>
        <taxon>Hyaloscypha</taxon>
    </lineage>
</organism>
<dbReference type="InterPro" id="IPR029058">
    <property type="entry name" value="AB_hydrolase_fold"/>
</dbReference>
<dbReference type="GO" id="GO:0005739">
    <property type="term" value="C:mitochondrion"/>
    <property type="evidence" value="ECO:0007669"/>
    <property type="project" value="UniProtKB-SubCell"/>
</dbReference>
<keyword evidence="6" id="KW-0472">Membrane</keyword>
<dbReference type="InterPro" id="IPR052374">
    <property type="entry name" value="SERAC1"/>
</dbReference>
<gene>
    <name evidence="7" type="ORF">NA56DRAFT_689617</name>
</gene>
<dbReference type="GO" id="GO:0005783">
    <property type="term" value="C:endoplasmic reticulum"/>
    <property type="evidence" value="ECO:0007669"/>
    <property type="project" value="UniProtKB-SubCell"/>
</dbReference>
<keyword evidence="8" id="KW-1185">Reference proteome</keyword>
<dbReference type="Proteomes" id="UP000235672">
    <property type="component" value="Unassembled WGS sequence"/>
</dbReference>
<evidence type="ECO:0000256" key="2">
    <source>
        <dbReference type="ARBA" id="ARBA00004240"/>
    </source>
</evidence>
<dbReference type="EMBL" id="KZ613484">
    <property type="protein sequence ID" value="PMD20594.1"/>
    <property type="molecule type" value="Genomic_DNA"/>
</dbReference>